<feature type="compositionally biased region" description="Polar residues" evidence="1">
    <location>
        <begin position="50"/>
        <end position="63"/>
    </location>
</feature>
<dbReference type="EMBL" id="JACGCI010000061">
    <property type="protein sequence ID" value="KAF6749697.1"/>
    <property type="molecule type" value="Genomic_DNA"/>
</dbReference>
<gene>
    <name evidence="2" type="ORF">DFP72DRAFT_912419</name>
    <name evidence="3" type="ORF">DFP72DRAFT_912429</name>
</gene>
<protein>
    <submittedName>
        <fullName evidence="2">Uncharacterized protein</fullName>
    </submittedName>
</protein>
<sequence length="210" mass="22612">MSPAPVLPSLAHRRRYSKQQVRSQIGGRPAWPCLQTFTSTHAGPRDEANRTSPSVGQCQSARRQASKSGRRILAQGQVSGSSHGGALRRDSHGRPGPGEDPPFNRLTPPHALVNPDCPHTHAQTKCIGRLPTSIKTPIAGTSIVFGAFHTRAAPRATASTGTPRTERNARLWDDTALSGCHPSKRFVSTPLAARSQIPTSGKHTHPRTRK</sequence>
<name>A0A8H6HNZ4_9AGAR</name>
<organism evidence="2 4">
    <name type="scientific">Ephemerocybe angulata</name>
    <dbReference type="NCBI Taxonomy" id="980116"/>
    <lineage>
        <taxon>Eukaryota</taxon>
        <taxon>Fungi</taxon>
        <taxon>Dikarya</taxon>
        <taxon>Basidiomycota</taxon>
        <taxon>Agaricomycotina</taxon>
        <taxon>Agaricomycetes</taxon>
        <taxon>Agaricomycetidae</taxon>
        <taxon>Agaricales</taxon>
        <taxon>Agaricineae</taxon>
        <taxon>Psathyrellaceae</taxon>
        <taxon>Ephemerocybe</taxon>
    </lineage>
</organism>
<reference evidence="2 4" key="1">
    <citation type="submission" date="2020-07" db="EMBL/GenBank/DDBJ databases">
        <title>Comparative genomics of pyrophilous fungi reveals a link between fire events and developmental genes.</title>
        <authorList>
            <consortium name="DOE Joint Genome Institute"/>
            <person name="Steindorff A.S."/>
            <person name="Carver A."/>
            <person name="Calhoun S."/>
            <person name="Stillman K."/>
            <person name="Liu H."/>
            <person name="Lipzen A."/>
            <person name="Pangilinan J."/>
            <person name="Labutti K."/>
            <person name="Bruns T.D."/>
            <person name="Grigoriev I.V."/>
        </authorList>
    </citation>
    <scope>NUCLEOTIDE SEQUENCE [LARGE SCALE GENOMIC DNA]</scope>
    <source>
        <strain evidence="2 4">CBS 144469</strain>
    </source>
</reference>
<dbReference type="Proteomes" id="UP000521943">
    <property type="component" value="Unassembled WGS sequence"/>
</dbReference>
<dbReference type="AlphaFoldDB" id="A0A8H6HNZ4"/>
<evidence type="ECO:0000313" key="2">
    <source>
        <dbReference type="EMBL" id="KAF6749697.1"/>
    </source>
</evidence>
<feature type="region of interest" description="Disordered" evidence="1">
    <location>
        <begin position="183"/>
        <end position="210"/>
    </location>
</feature>
<proteinExistence type="predicted"/>
<dbReference type="OrthoDB" id="3119182at2759"/>
<dbReference type="EMBL" id="JACGCI010000061">
    <property type="protein sequence ID" value="KAF6749699.1"/>
    <property type="molecule type" value="Genomic_DNA"/>
</dbReference>
<comment type="caution">
    <text evidence="2">The sequence shown here is derived from an EMBL/GenBank/DDBJ whole genome shotgun (WGS) entry which is preliminary data.</text>
</comment>
<feature type="region of interest" description="Disordered" evidence="1">
    <location>
        <begin position="1"/>
        <end position="117"/>
    </location>
</feature>
<keyword evidence="4" id="KW-1185">Reference proteome</keyword>
<evidence type="ECO:0000313" key="3">
    <source>
        <dbReference type="EMBL" id="KAF6749699.1"/>
    </source>
</evidence>
<evidence type="ECO:0000256" key="1">
    <source>
        <dbReference type="SAM" id="MobiDB-lite"/>
    </source>
</evidence>
<accession>A0A8H6HNZ4</accession>
<evidence type="ECO:0000313" key="4">
    <source>
        <dbReference type="Proteomes" id="UP000521943"/>
    </source>
</evidence>